<reference evidence="1" key="1">
    <citation type="submission" date="2021-03" db="EMBL/GenBank/DDBJ databases">
        <authorList>
            <person name="Wang G."/>
        </authorList>
    </citation>
    <scope>NUCLEOTIDE SEQUENCE</scope>
    <source>
        <strain evidence="1">KCTC 12899</strain>
    </source>
</reference>
<accession>A0A8J7QMR4</accession>
<comment type="caution">
    <text evidence="1">The sequence shown here is derived from an EMBL/GenBank/DDBJ whole genome shotgun (WGS) entry which is preliminary data.</text>
</comment>
<dbReference type="SUPFAM" id="SSF49265">
    <property type="entry name" value="Fibronectin type III"/>
    <property type="match status" value="1"/>
</dbReference>
<dbReference type="Gene3D" id="2.60.40.10">
    <property type="entry name" value="Immunoglobulins"/>
    <property type="match status" value="2"/>
</dbReference>
<keyword evidence="2" id="KW-1185">Reference proteome</keyword>
<organism evidence="1 2">
    <name type="scientific">Acanthopleuribacter pedis</name>
    <dbReference type="NCBI Taxonomy" id="442870"/>
    <lineage>
        <taxon>Bacteria</taxon>
        <taxon>Pseudomonadati</taxon>
        <taxon>Acidobacteriota</taxon>
        <taxon>Holophagae</taxon>
        <taxon>Acanthopleuribacterales</taxon>
        <taxon>Acanthopleuribacteraceae</taxon>
        <taxon>Acanthopleuribacter</taxon>
    </lineage>
</organism>
<gene>
    <name evidence="1" type="ORF">J3U88_27195</name>
</gene>
<dbReference type="InterPro" id="IPR036116">
    <property type="entry name" value="FN3_sf"/>
</dbReference>
<dbReference type="InterPro" id="IPR011050">
    <property type="entry name" value="Pectin_lyase_fold/virulence"/>
</dbReference>
<protein>
    <submittedName>
        <fullName evidence="1">Right-handed parallel beta-helix repeat-containing protein</fullName>
    </submittedName>
</protein>
<proteinExistence type="predicted"/>
<evidence type="ECO:0000313" key="2">
    <source>
        <dbReference type="Proteomes" id="UP000664417"/>
    </source>
</evidence>
<dbReference type="InterPro" id="IPR013783">
    <property type="entry name" value="Ig-like_fold"/>
</dbReference>
<dbReference type="Gene3D" id="2.160.20.10">
    <property type="entry name" value="Single-stranded right-handed beta-helix, Pectin lyase-like"/>
    <property type="match status" value="1"/>
</dbReference>
<dbReference type="InterPro" id="IPR012334">
    <property type="entry name" value="Pectin_lyas_fold"/>
</dbReference>
<dbReference type="AlphaFoldDB" id="A0A8J7QMR4"/>
<dbReference type="EMBL" id="JAFREP010000032">
    <property type="protein sequence ID" value="MBO1322190.1"/>
    <property type="molecule type" value="Genomic_DNA"/>
</dbReference>
<sequence length="750" mass="81818">MRAILLLVVFLGNQGEASCPFLYSDWPVEGSILNIIPCLGGTENEIPSIQAIELHTASPGETYTATPVLDRGGEVHWTIAYGPDDLQINPLTGQVSWQIPAENPSESFYVGVRATNRLGSATEYWIVKVGGGNILWVGPNETHHTLAEAFDTMQSGDTLVIRDGVYPVSLTRHKSYENAIVRGNQPPPGTAEAWTTVMAENPTGVLLDASDIGFGVQEKAIHLVGTFTHPDFPNTRPSGVAAIDYLAIKGLVAGNTGQDGYAPITVWYGQYLKFELCGAYDAAATNTCTDSSNWGDCNGATAYFLRSQNVLVESCFAWGHGRYYIQLRNCSDSIIRRSVVRLDEYRGHQPRGGIIGYSCRNVAFQNNMIVDGDSSEFWTFYENHANLYGFPATDDQQYPENLRVERCLAVNSETGFSSHDAQSDGVLTLKDVVGYDLTLNTSPETGRLTPLVHSVGTTQIQQASFGHIQTEGNLPLARSFVYTRDEIEIDRSIFYRMGWNGTQMNDQGPLIWAGPGDAISIDDSLVFDYTHPTVAGDGGGNESVGQIHTMNPTENGWRYLPRIEADSPLTGTGAAGSRVGASVETYIGKSGSLFSQAAAHQETNRPAWPVPAQELFRDHMAAYSYTGPTRTQGVQTLSGARGFCAQDTNLTHYIWEYMGDLAPPMPVSGHVENGVMTLLWNPASGRHQARVSGFRVYLVGDSRQLLATLPAETFRYEIRDYPVGSYRFQVTAVDGTGNESGAIYTVALEL</sequence>
<name>A0A8J7QMR4_9BACT</name>
<dbReference type="RefSeq" id="WP_207862163.1">
    <property type="nucleotide sequence ID" value="NZ_JAFREP010000032.1"/>
</dbReference>
<dbReference type="SUPFAM" id="SSF51126">
    <property type="entry name" value="Pectin lyase-like"/>
    <property type="match status" value="1"/>
</dbReference>
<dbReference type="Proteomes" id="UP000664417">
    <property type="component" value="Unassembled WGS sequence"/>
</dbReference>
<evidence type="ECO:0000313" key="1">
    <source>
        <dbReference type="EMBL" id="MBO1322190.1"/>
    </source>
</evidence>